<evidence type="ECO:0000256" key="1">
    <source>
        <dbReference type="ARBA" id="ARBA00009156"/>
    </source>
</evidence>
<dbReference type="PROSITE" id="PS00445">
    <property type="entry name" value="FGGY_KINASES_2"/>
    <property type="match status" value="1"/>
</dbReference>
<evidence type="ECO:0000313" key="7">
    <source>
        <dbReference type="EMBL" id="MFD2639058.1"/>
    </source>
</evidence>
<reference evidence="8" key="1">
    <citation type="journal article" date="2019" name="Int. J. Syst. Evol. Microbiol.">
        <title>The Global Catalogue of Microorganisms (GCM) 10K type strain sequencing project: providing services to taxonomists for standard genome sequencing and annotation.</title>
        <authorList>
            <consortium name="The Broad Institute Genomics Platform"/>
            <consortium name="The Broad Institute Genome Sequencing Center for Infectious Disease"/>
            <person name="Wu L."/>
            <person name="Ma J."/>
        </authorList>
    </citation>
    <scope>NUCLEOTIDE SEQUENCE [LARGE SCALE GENOMIC DNA]</scope>
    <source>
        <strain evidence="8">TISTR 1571</strain>
    </source>
</reference>
<accession>A0ABW5QAP3</accession>
<evidence type="ECO:0000256" key="4">
    <source>
        <dbReference type="RuleBase" id="RU003733"/>
    </source>
</evidence>
<dbReference type="InterPro" id="IPR000577">
    <property type="entry name" value="Carb_kinase_FGGY"/>
</dbReference>
<name>A0ABW5QAP3_9BACI</name>
<comment type="similarity">
    <text evidence="1 4">Belongs to the FGGY kinase family.</text>
</comment>
<organism evidence="7 8">
    <name type="scientific">Piscibacillus salipiscarius</name>
    <dbReference type="NCBI Taxonomy" id="299480"/>
    <lineage>
        <taxon>Bacteria</taxon>
        <taxon>Bacillati</taxon>
        <taxon>Bacillota</taxon>
        <taxon>Bacilli</taxon>
        <taxon>Bacillales</taxon>
        <taxon>Bacillaceae</taxon>
        <taxon>Piscibacillus</taxon>
    </lineage>
</organism>
<comment type="caution">
    <text evidence="7">The sequence shown here is derived from an EMBL/GenBank/DDBJ whole genome shotgun (WGS) entry which is preliminary data.</text>
</comment>
<keyword evidence="3 4" id="KW-0418">Kinase</keyword>
<proteinExistence type="inferred from homology"/>
<evidence type="ECO:0000256" key="3">
    <source>
        <dbReference type="ARBA" id="ARBA00022777"/>
    </source>
</evidence>
<dbReference type="Pfam" id="PF00370">
    <property type="entry name" value="FGGY_N"/>
    <property type="match status" value="1"/>
</dbReference>
<dbReference type="SUPFAM" id="SSF53067">
    <property type="entry name" value="Actin-like ATPase domain"/>
    <property type="match status" value="2"/>
</dbReference>
<dbReference type="PIRSF" id="PIRSF000538">
    <property type="entry name" value="GlpK"/>
    <property type="match status" value="1"/>
</dbReference>
<evidence type="ECO:0000313" key="8">
    <source>
        <dbReference type="Proteomes" id="UP001597452"/>
    </source>
</evidence>
<dbReference type="InterPro" id="IPR018484">
    <property type="entry name" value="FGGY_N"/>
</dbReference>
<dbReference type="InterPro" id="IPR050406">
    <property type="entry name" value="FGGY_Carb_Kinase"/>
</dbReference>
<dbReference type="Pfam" id="PF02782">
    <property type="entry name" value="FGGY_C"/>
    <property type="match status" value="1"/>
</dbReference>
<keyword evidence="8" id="KW-1185">Reference proteome</keyword>
<dbReference type="CDD" id="cd07770">
    <property type="entry name" value="ASKHA_NBD_FGGY_GntK"/>
    <property type="match status" value="1"/>
</dbReference>
<dbReference type="InterPro" id="IPR018485">
    <property type="entry name" value="FGGY_C"/>
</dbReference>
<keyword evidence="2 4" id="KW-0808">Transferase</keyword>
<sequence>MTCILGLDIGTTSAKAVLFDLNGKVLSESEKPYPILHPEAGWAEQDPAQIEKATIEAIRETVYEHSDNLIGIGFSTAMHSLIAMNQNGQPLSNAIIWADKRSSDESPEISSSIYLNTGTPLHPMSPLAKLKWLNKYEVEYYQKADFFVSVKEYLIYRWFGEKIVDYSMAAATGLFNIHELKWDEAALKEAHLSKDQLFEPVSPYTSLTNMRKETAEQMGINRHTPIVLAGSDGPLANLGIGAINPGETAITIGTSGAIRQFSSEPLLDSKQEIFSYSFTKDSWITGGPTNNGGIVLKWVQDLLSTEHHLLSMDEMTQLAKTVEAGSEKLLFMPYLNGERAPFWDAKAKGSYIGLQPHHQKQHLIRASMEGVIYSIYHIGHVLERLGNHHETLFASGGFARSSLWLQMLADTFGKPVKVPESHQSSAWGAAWVALCAIQNYQLEDIKQSIPMKTEIEPDLANHQTYQELFDIYQGLYEQLKDTFHRLS</sequence>
<dbReference type="GO" id="GO:0046316">
    <property type="term" value="F:gluconokinase activity"/>
    <property type="evidence" value="ECO:0007669"/>
    <property type="project" value="UniProtKB-EC"/>
</dbReference>
<dbReference type="RefSeq" id="WP_377328850.1">
    <property type="nucleotide sequence ID" value="NZ_JBHUMZ010000021.1"/>
</dbReference>
<evidence type="ECO:0000256" key="2">
    <source>
        <dbReference type="ARBA" id="ARBA00022679"/>
    </source>
</evidence>
<evidence type="ECO:0000259" key="6">
    <source>
        <dbReference type="Pfam" id="PF02782"/>
    </source>
</evidence>
<dbReference type="Proteomes" id="UP001597452">
    <property type="component" value="Unassembled WGS sequence"/>
</dbReference>
<dbReference type="InterPro" id="IPR018483">
    <property type="entry name" value="Carb_kinase_FGGY_CS"/>
</dbReference>
<feature type="domain" description="Carbohydrate kinase FGGY N-terminal" evidence="5">
    <location>
        <begin position="4"/>
        <end position="239"/>
    </location>
</feature>
<dbReference type="PANTHER" id="PTHR43095">
    <property type="entry name" value="SUGAR KINASE"/>
    <property type="match status" value="1"/>
</dbReference>
<protein>
    <submittedName>
        <fullName evidence="7">Gluconokinase</fullName>
        <ecNumber evidence="7">2.7.1.12</ecNumber>
    </submittedName>
</protein>
<dbReference type="Gene3D" id="3.30.420.40">
    <property type="match status" value="2"/>
</dbReference>
<dbReference type="EC" id="2.7.1.12" evidence="7"/>
<dbReference type="InterPro" id="IPR043129">
    <property type="entry name" value="ATPase_NBD"/>
</dbReference>
<evidence type="ECO:0000259" key="5">
    <source>
        <dbReference type="Pfam" id="PF00370"/>
    </source>
</evidence>
<gene>
    <name evidence="7" type="ORF">ACFSW4_09305</name>
</gene>
<dbReference type="PANTHER" id="PTHR43095:SF2">
    <property type="entry name" value="GLUCONOKINASE"/>
    <property type="match status" value="1"/>
</dbReference>
<feature type="domain" description="Carbohydrate kinase FGGY C-terminal" evidence="6">
    <location>
        <begin position="249"/>
        <end position="436"/>
    </location>
</feature>
<dbReference type="EMBL" id="JBHUMZ010000021">
    <property type="protein sequence ID" value="MFD2639058.1"/>
    <property type="molecule type" value="Genomic_DNA"/>
</dbReference>